<dbReference type="AlphaFoldDB" id="A0A7M5XGN5"/>
<dbReference type="EnsemblMetazoa" id="CLYHEMT021632.1">
    <property type="protein sequence ID" value="CLYHEMP021632.1"/>
    <property type="gene ID" value="CLYHEMG021632"/>
</dbReference>
<name>A0A7M5XGN5_9CNID</name>
<organism evidence="1 2">
    <name type="scientific">Clytia hemisphaerica</name>
    <dbReference type="NCBI Taxonomy" id="252671"/>
    <lineage>
        <taxon>Eukaryota</taxon>
        <taxon>Metazoa</taxon>
        <taxon>Cnidaria</taxon>
        <taxon>Hydrozoa</taxon>
        <taxon>Hydroidolina</taxon>
        <taxon>Leptothecata</taxon>
        <taxon>Obeliida</taxon>
        <taxon>Clytiidae</taxon>
        <taxon>Clytia</taxon>
    </lineage>
</organism>
<evidence type="ECO:0000313" key="2">
    <source>
        <dbReference type="Proteomes" id="UP000594262"/>
    </source>
</evidence>
<dbReference type="PANTHER" id="PTHR19871">
    <property type="entry name" value="BETA TRANSDUCIN-RELATED PROTEIN"/>
    <property type="match status" value="1"/>
</dbReference>
<accession>A0A7M5XGN5</accession>
<dbReference type="PANTHER" id="PTHR19871:SF14">
    <property type="entry name" value="DUF4062 DOMAIN-CONTAINING PROTEIN"/>
    <property type="match status" value="1"/>
</dbReference>
<dbReference type="InterPro" id="IPR052752">
    <property type="entry name" value="NACHT-WD_repeat"/>
</dbReference>
<proteinExistence type="predicted"/>
<keyword evidence="2" id="KW-1185">Reference proteome</keyword>
<dbReference type="Proteomes" id="UP000594262">
    <property type="component" value="Unplaced"/>
</dbReference>
<reference evidence="1" key="1">
    <citation type="submission" date="2021-01" db="UniProtKB">
        <authorList>
            <consortium name="EnsemblMetazoa"/>
        </authorList>
    </citation>
    <scope>IDENTIFICATION</scope>
</reference>
<protein>
    <submittedName>
        <fullName evidence="1">Uncharacterized protein</fullName>
    </submittedName>
</protein>
<dbReference type="OrthoDB" id="2325716at2759"/>
<sequence length="114" mass="13117">ILIGDKLGSPTLPAEIPEDEFEMFLRLLKTFEPNLGGSILKRLYIKNNNTIPPVYSLQNITDVQLQDSTTTQKPSYKKWMTQTKQIHNLLHRAATIAREKQLMSDEITEKYLLS</sequence>
<evidence type="ECO:0000313" key="1">
    <source>
        <dbReference type="EnsemblMetazoa" id="CLYHEMP021632.1"/>
    </source>
</evidence>